<dbReference type="PANTHER" id="PTHR22789">
    <property type="entry name" value="FUCULOSE PHOSPHATE ALDOLASE"/>
    <property type="match status" value="1"/>
</dbReference>
<reference evidence="4 5" key="1">
    <citation type="submission" date="2018-11" db="EMBL/GenBank/DDBJ databases">
        <title>Trebonia kvetii gen.nov., sp.nov., a novel acidophilic actinobacterium, and proposal of the new actinobacterial family Treboniaceae fam. nov.</title>
        <authorList>
            <person name="Rapoport D."/>
            <person name="Sagova-Mareckova M."/>
            <person name="Sedlacek I."/>
            <person name="Provaznik J."/>
            <person name="Kralova S."/>
            <person name="Pavlinic D."/>
            <person name="Benes V."/>
            <person name="Kopecky J."/>
        </authorList>
    </citation>
    <scope>NUCLEOTIDE SEQUENCE [LARGE SCALE GENOMIC DNA]</scope>
    <source>
        <strain evidence="4 5">15Tr583</strain>
    </source>
</reference>
<dbReference type="GO" id="GO:0019323">
    <property type="term" value="P:pentose catabolic process"/>
    <property type="evidence" value="ECO:0007669"/>
    <property type="project" value="TreeGrafter"/>
</dbReference>
<dbReference type="EMBL" id="RPFW01000001">
    <property type="protein sequence ID" value="TVZ07165.1"/>
    <property type="molecule type" value="Genomic_DNA"/>
</dbReference>
<dbReference type="Proteomes" id="UP000460272">
    <property type="component" value="Unassembled WGS sequence"/>
</dbReference>
<protein>
    <submittedName>
        <fullName evidence="4">Class II aldolase/adducin family protein</fullName>
    </submittedName>
</protein>
<evidence type="ECO:0000259" key="3">
    <source>
        <dbReference type="SMART" id="SM01007"/>
    </source>
</evidence>
<dbReference type="SUPFAM" id="SSF53639">
    <property type="entry name" value="AraD/HMP-PK domain-like"/>
    <property type="match status" value="1"/>
</dbReference>
<keyword evidence="2" id="KW-0456">Lyase</keyword>
<keyword evidence="1" id="KW-0479">Metal-binding</keyword>
<dbReference type="GO" id="GO:0005829">
    <property type="term" value="C:cytosol"/>
    <property type="evidence" value="ECO:0007669"/>
    <property type="project" value="TreeGrafter"/>
</dbReference>
<accession>A0A6P2C9G1</accession>
<dbReference type="RefSeq" id="WP_145851920.1">
    <property type="nucleotide sequence ID" value="NZ_RPFW01000001.1"/>
</dbReference>
<dbReference type="InterPro" id="IPR036409">
    <property type="entry name" value="Aldolase_II/adducin_N_sf"/>
</dbReference>
<dbReference type="PANTHER" id="PTHR22789:SF0">
    <property type="entry name" value="3-OXO-TETRONATE 4-PHOSPHATE DECARBOXYLASE-RELATED"/>
    <property type="match status" value="1"/>
</dbReference>
<organism evidence="4 5">
    <name type="scientific">Trebonia kvetii</name>
    <dbReference type="NCBI Taxonomy" id="2480626"/>
    <lineage>
        <taxon>Bacteria</taxon>
        <taxon>Bacillati</taxon>
        <taxon>Actinomycetota</taxon>
        <taxon>Actinomycetes</taxon>
        <taxon>Streptosporangiales</taxon>
        <taxon>Treboniaceae</taxon>
        <taxon>Trebonia</taxon>
    </lineage>
</organism>
<name>A0A6P2C9G1_9ACTN</name>
<comment type="caution">
    <text evidence="4">The sequence shown here is derived from an EMBL/GenBank/DDBJ whole genome shotgun (WGS) entry which is preliminary data.</text>
</comment>
<proteinExistence type="predicted"/>
<dbReference type="OrthoDB" id="3729465at2"/>
<evidence type="ECO:0000313" key="4">
    <source>
        <dbReference type="EMBL" id="TVZ07165.1"/>
    </source>
</evidence>
<evidence type="ECO:0000313" key="5">
    <source>
        <dbReference type="Proteomes" id="UP000460272"/>
    </source>
</evidence>
<dbReference type="AlphaFoldDB" id="A0A6P2C9G1"/>
<feature type="domain" description="Class II aldolase/adducin N-terminal" evidence="3">
    <location>
        <begin position="15"/>
        <end position="194"/>
    </location>
</feature>
<dbReference type="SMART" id="SM01007">
    <property type="entry name" value="Aldolase_II"/>
    <property type="match status" value="1"/>
</dbReference>
<dbReference type="Pfam" id="PF00596">
    <property type="entry name" value="Aldolase_II"/>
    <property type="match status" value="1"/>
</dbReference>
<dbReference type="Gene3D" id="3.40.225.10">
    <property type="entry name" value="Class II aldolase/adducin N-terminal domain"/>
    <property type="match status" value="1"/>
</dbReference>
<keyword evidence="5" id="KW-1185">Reference proteome</keyword>
<evidence type="ECO:0000256" key="1">
    <source>
        <dbReference type="ARBA" id="ARBA00022723"/>
    </source>
</evidence>
<gene>
    <name evidence="4" type="ORF">EAS64_07630</name>
</gene>
<dbReference type="GO" id="GO:0046872">
    <property type="term" value="F:metal ion binding"/>
    <property type="evidence" value="ECO:0007669"/>
    <property type="project" value="UniProtKB-KW"/>
</dbReference>
<dbReference type="GO" id="GO:0016832">
    <property type="term" value="F:aldehyde-lyase activity"/>
    <property type="evidence" value="ECO:0007669"/>
    <property type="project" value="TreeGrafter"/>
</dbReference>
<dbReference type="InterPro" id="IPR050197">
    <property type="entry name" value="Aldolase_class_II_sugar_metab"/>
</dbReference>
<dbReference type="InterPro" id="IPR001303">
    <property type="entry name" value="Aldolase_II/adducin_N"/>
</dbReference>
<evidence type="ECO:0000256" key="2">
    <source>
        <dbReference type="ARBA" id="ARBA00023239"/>
    </source>
</evidence>
<sequence length="246" mass="25837">MTDDYVPADEDAAIRLAVDGCRLLAAAGQADMVWGHPSVRDPDGRGVWMKASGWGFEEIDASRIVLVSPTGDVLAGTGPRHIEYPIHTEIMAARPDLGAVVHTHSAAACQFAALGVPLLPLDHAGSLFCYPEIPRFGVTGGLIKNRSLGEALAAALGDAIAILLPQHGIVTAGPDLPAAVMTAVLLDRACRTQLDAMAAGPVRVWGQEADTVAKRADVWAPGQLRAGYEYLLRQAPRLPREGIGGS</sequence>